<dbReference type="InterPro" id="IPR050275">
    <property type="entry name" value="PGM_Phosphatase"/>
</dbReference>
<organism evidence="1 2">
    <name type="scientific">Staphylotrichum longicolle</name>
    <dbReference type="NCBI Taxonomy" id="669026"/>
    <lineage>
        <taxon>Eukaryota</taxon>
        <taxon>Fungi</taxon>
        <taxon>Dikarya</taxon>
        <taxon>Ascomycota</taxon>
        <taxon>Pezizomycotina</taxon>
        <taxon>Sordariomycetes</taxon>
        <taxon>Sordariomycetidae</taxon>
        <taxon>Sordariales</taxon>
        <taxon>Chaetomiaceae</taxon>
        <taxon>Staphylotrichum</taxon>
    </lineage>
</organism>
<dbReference type="Gene3D" id="3.40.50.1240">
    <property type="entry name" value="Phosphoglycerate mutase-like"/>
    <property type="match status" value="1"/>
</dbReference>
<accession>A0AAD4ENT1</accession>
<dbReference type="CDD" id="cd07040">
    <property type="entry name" value="HP"/>
    <property type="match status" value="1"/>
</dbReference>
<sequence length="294" mass="33724">MSRYRFSYVPGYFVDGPEAAKACAGSKLTTQLNLGLRERIYDTPGDAAGESLWVRFTKHLEWLNNNSPQGVSYKLFYLLRHGLSVHNMVMEKVGGEAWKSHWSHLESDGEVTWVDAKLMEDGIGLARQLGHLWLEWAGTTGVPLPETLYTSPLARCLETTKLVYAPVMAKHEINFQPVVKELLRERLTNHTCDKRSTRLWIAEHYPEYVLDQDFEMEDTLWRADRYETNDEHVARKRRLLEDIFANDKSTFLSLTTHSYAISAILELVEAPHFCVSEGAIVPLLIKAEEVKREV</sequence>
<evidence type="ECO:0000313" key="1">
    <source>
        <dbReference type="EMBL" id="KAG7284499.1"/>
    </source>
</evidence>
<dbReference type="InterPro" id="IPR013078">
    <property type="entry name" value="His_Pase_superF_clade-1"/>
</dbReference>
<evidence type="ECO:0000313" key="2">
    <source>
        <dbReference type="Proteomes" id="UP001197093"/>
    </source>
</evidence>
<dbReference type="GO" id="GO:0016791">
    <property type="term" value="F:phosphatase activity"/>
    <property type="evidence" value="ECO:0007669"/>
    <property type="project" value="TreeGrafter"/>
</dbReference>
<protein>
    <recommendedName>
        <fullName evidence="3">Phosphoglycerate mutase</fullName>
    </recommendedName>
</protein>
<dbReference type="PANTHER" id="PTHR48100">
    <property type="entry name" value="BROAD-SPECIFICITY PHOSPHATASE YOR283W-RELATED"/>
    <property type="match status" value="1"/>
</dbReference>
<evidence type="ECO:0008006" key="3">
    <source>
        <dbReference type="Google" id="ProtNLM"/>
    </source>
</evidence>
<reference evidence="1" key="1">
    <citation type="submission" date="2023-02" db="EMBL/GenBank/DDBJ databases">
        <authorList>
            <person name="Palmer J.M."/>
        </authorList>
    </citation>
    <scope>NUCLEOTIDE SEQUENCE</scope>
    <source>
        <strain evidence="1">FW57</strain>
    </source>
</reference>
<dbReference type="InterPro" id="IPR029033">
    <property type="entry name" value="His_PPase_superfam"/>
</dbReference>
<dbReference type="EMBL" id="JAHCVI010000006">
    <property type="protein sequence ID" value="KAG7284499.1"/>
    <property type="molecule type" value="Genomic_DNA"/>
</dbReference>
<dbReference type="AlphaFoldDB" id="A0AAD4ENT1"/>
<dbReference type="SUPFAM" id="SSF53254">
    <property type="entry name" value="Phosphoglycerate mutase-like"/>
    <property type="match status" value="1"/>
</dbReference>
<keyword evidence="2" id="KW-1185">Reference proteome</keyword>
<name>A0AAD4ENT1_9PEZI</name>
<proteinExistence type="predicted"/>
<comment type="caution">
    <text evidence="1">The sequence shown here is derived from an EMBL/GenBank/DDBJ whole genome shotgun (WGS) entry which is preliminary data.</text>
</comment>
<dbReference type="Proteomes" id="UP001197093">
    <property type="component" value="Unassembled WGS sequence"/>
</dbReference>
<gene>
    <name evidence="1" type="ORF">NEMBOFW57_010874</name>
</gene>
<dbReference type="GO" id="GO:0005737">
    <property type="term" value="C:cytoplasm"/>
    <property type="evidence" value="ECO:0007669"/>
    <property type="project" value="TreeGrafter"/>
</dbReference>
<dbReference type="PANTHER" id="PTHR48100:SF1">
    <property type="entry name" value="HISTIDINE PHOSPHATASE FAMILY PROTEIN-RELATED"/>
    <property type="match status" value="1"/>
</dbReference>
<dbReference type="Pfam" id="PF00300">
    <property type="entry name" value="His_Phos_1"/>
    <property type="match status" value="1"/>
</dbReference>